<gene>
    <name evidence="5" type="ORF">HYPSUDRAFT_131166</name>
</gene>
<feature type="domain" description="DOMON" evidence="4">
    <location>
        <begin position="33"/>
        <end position="155"/>
    </location>
</feature>
<dbReference type="Gene3D" id="2.60.40.1210">
    <property type="entry name" value="Cellobiose dehydrogenase, cytochrome domain"/>
    <property type="match status" value="1"/>
</dbReference>
<dbReference type="OMA" id="FFQVRSG"/>
<dbReference type="SUPFAM" id="SSF49344">
    <property type="entry name" value="CBD9-like"/>
    <property type="match status" value="1"/>
</dbReference>
<proteinExistence type="predicted"/>
<dbReference type="Gene3D" id="1.20.120.1770">
    <property type="match status" value="1"/>
</dbReference>
<evidence type="ECO:0000256" key="3">
    <source>
        <dbReference type="SAM" id="SignalP"/>
    </source>
</evidence>
<protein>
    <recommendedName>
        <fullName evidence="4">DOMON domain-containing protein</fullName>
    </recommendedName>
</protein>
<evidence type="ECO:0000313" key="6">
    <source>
        <dbReference type="Proteomes" id="UP000054270"/>
    </source>
</evidence>
<feature type="signal peptide" evidence="3">
    <location>
        <begin position="1"/>
        <end position="26"/>
    </location>
</feature>
<keyword evidence="2" id="KW-0812">Transmembrane</keyword>
<dbReference type="Proteomes" id="UP000054270">
    <property type="component" value="Unassembled WGS sequence"/>
</dbReference>
<feature type="transmembrane region" description="Helical" evidence="2">
    <location>
        <begin position="312"/>
        <end position="331"/>
    </location>
</feature>
<dbReference type="InterPro" id="IPR005018">
    <property type="entry name" value="DOMON_domain"/>
</dbReference>
<feature type="region of interest" description="Disordered" evidence="1">
    <location>
        <begin position="192"/>
        <end position="214"/>
    </location>
</feature>
<evidence type="ECO:0000256" key="1">
    <source>
        <dbReference type="SAM" id="MobiDB-lite"/>
    </source>
</evidence>
<keyword evidence="3" id="KW-0732">Signal</keyword>
<dbReference type="Pfam" id="PF16010">
    <property type="entry name" value="CDH-cyt"/>
    <property type="match status" value="1"/>
</dbReference>
<dbReference type="PANTHER" id="PTHR47797">
    <property type="entry name" value="DEHYDROGENASE, PUTATIVE (AFU_ORTHOLOGUE AFUA_8G05805)-RELATED"/>
    <property type="match status" value="1"/>
</dbReference>
<feature type="chain" id="PRO_5002265829" description="DOMON domain-containing protein" evidence="3">
    <location>
        <begin position="27"/>
        <end position="403"/>
    </location>
</feature>
<dbReference type="InterPro" id="IPR015920">
    <property type="entry name" value="Cellobiose_DH-like_cyt"/>
</dbReference>
<organism evidence="5 6">
    <name type="scientific">Hypholoma sublateritium (strain FD-334 SS-4)</name>
    <dbReference type="NCBI Taxonomy" id="945553"/>
    <lineage>
        <taxon>Eukaryota</taxon>
        <taxon>Fungi</taxon>
        <taxon>Dikarya</taxon>
        <taxon>Basidiomycota</taxon>
        <taxon>Agaricomycotina</taxon>
        <taxon>Agaricomycetes</taxon>
        <taxon>Agaricomycetidae</taxon>
        <taxon>Agaricales</taxon>
        <taxon>Agaricineae</taxon>
        <taxon>Strophariaceae</taxon>
        <taxon>Hypholoma</taxon>
    </lineage>
</organism>
<dbReference type="STRING" id="945553.A0A0D2PFV3"/>
<evidence type="ECO:0000256" key="2">
    <source>
        <dbReference type="SAM" id="Phobius"/>
    </source>
</evidence>
<keyword evidence="2" id="KW-1133">Transmembrane helix</keyword>
<feature type="transmembrane region" description="Helical" evidence="2">
    <location>
        <begin position="351"/>
        <end position="370"/>
    </location>
</feature>
<dbReference type="PROSITE" id="PS50836">
    <property type="entry name" value="DOMON"/>
    <property type="match status" value="1"/>
</dbReference>
<feature type="transmembrane region" description="Helical" evidence="2">
    <location>
        <begin position="234"/>
        <end position="259"/>
    </location>
</feature>
<dbReference type="AlphaFoldDB" id="A0A0D2PFV3"/>
<reference evidence="6" key="1">
    <citation type="submission" date="2014-04" db="EMBL/GenBank/DDBJ databases">
        <title>Evolutionary Origins and Diversification of the Mycorrhizal Mutualists.</title>
        <authorList>
            <consortium name="DOE Joint Genome Institute"/>
            <consortium name="Mycorrhizal Genomics Consortium"/>
            <person name="Kohler A."/>
            <person name="Kuo A."/>
            <person name="Nagy L.G."/>
            <person name="Floudas D."/>
            <person name="Copeland A."/>
            <person name="Barry K.W."/>
            <person name="Cichocki N."/>
            <person name="Veneault-Fourrey C."/>
            <person name="LaButti K."/>
            <person name="Lindquist E.A."/>
            <person name="Lipzen A."/>
            <person name="Lundell T."/>
            <person name="Morin E."/>
            <person name="Murat C."/>
            <person name="Riley R."/>
            <person name="Ohm R."/>
            <person name="Sun H."/>
            <person name="Tunlid A."/>
            <person name="Henrissat B."/>
            <person name="Grigoriev I.V."/>
            <person name="Hibbett D.S."/>
            <person name="Martin F."/>
        </authorList>
    </citation>
    <scope>NUCLEOTIDE SEQUENCE [LARGE SCALE GENOMIC DNA]</scope>
    <source>
        <strain evidence="6">FD-334 SS-4</strain>
    </source>
</reference>
<feature type="compositionally biased region" description="Low complexity" evidence="1">
    <location>
        <begin position="192"/>
        <end position="203"/>
    </location>
</feature>
<dbReference type="PANTHER" id="PTHR47797:SF3">
    <property type="entry name" value="CYTOCHROME B561 DOMAIN-CONTAINING PROTEIN"/>
    <property type="match status" value="1"/>
</dbReference>
<accession>A0A0D2PFV3</accession>
<dbReference type="OrthoDB" id="19261at2759"/>
<name>A0A0D2PFV3_HYPSF</name>
<evidence type="ECO:0000313" key="5">
    <source>
        <dbReference type="EMBL" id="KJA27451.1"/>
    </source>
</evidence>
<feature type="transmembrane region" description="Helical" evidence="2">
    <location>
        <begin position="271"/>
        <end position="292"/>
    </location>
</feature>
<evidence type="ECO:0000259" key="4">
    <source>
        <dbReference type="PROSITE" id="PS50836"/>
    </source>
</evidence>
<dbReference type="CDD" id="cd08760">
    <property type="entry name" value="Cyt_b561_FRRS1_like"/>
    <property type="match status" value="1"/>
</dbReference>
<sequence>MVLWHPCTRILCAILVSLQYTTTASALKGDSACKYSLCVTATVEGDAATYELTTKNEPMGWVAVAADSGFGAHMTHTHMVVMWKNDDGTTTLSQRYTTGYNEPQPAAFAIRDLLIVVYIYRQHPVGSSTVAFRVPTNSSFLASASPVESLIFAYSAQRPDKDPASHIARHQRVGHFKLDFSKDLVRVGAVSTSTNTGLSTPTSTPTPPTTPSAIPHSTVYQGSNMAYKRVEKLIILHGFLVSLGFLVLLPAGSLIGRWGRAFSPKWFRAHWLANMAVAGPVITLGVLLGPAVVYNKESFRIHFANAHEARPVYGGVLLLVYFAQVLLGRHIHARRVAIAAEGPITRNHPPLNIAHIALGVLIIALSFFQVRSGLEWWETLTGRGPITAWAEPLWRAWIVVRAN</sequence>
<dbReference type="EMBL" id="KN817524">
    <property type="protein sequence ID" value="KJA27451.1"/>
    <property type="molecule type" value="Genomic_DNA"/>
</dbReference>
<keyword evidence="6" id="KW-1185">Reference proteome</keyword>
<keyword evidence="2" id="KW-0472">Membrane</keyword>